<feature type="compositionally biased region" description="Low complexity" evidence="1">
    <location>
        <begin position="547"/>
        <end position="563"/>
    </location>
</feature>
<dbReference type="EMBL" id="JAGSXJ010000004">
    <property type="protein sequence ID" value="KAH6692595.1"/>
    <property type="molecule type" value="Genomic_DNA"/>
</dbReference>
<feature type="compositionally biased region" description="Basic and acidic residues" evidence="1">
    <location>
        <begin position="301"/>
        <end position="312"/>
    </location>
</feature>
<proteinExistence type="predicted"/>
<dbReference type="SUPFAM" id="SSF50729">
    <property type="entry name" value="PH domain-like"/>
    <property type="match status" value="1"/>
</dbReference>
<feature type="compositionally biased region" description="Basic and acidic residues" evidence="1">
    <location>
        <begin position="358"/>
        <end position="371"/>
    </location>
</feature>
<dbReference type="Proteomes" id="UP000770015">
    <property type="component" value="Unassembled WGS sequence"/>
</dbReference>
<feature type="region of interest" description="Disordered" evidence="1">
    <location>
        <begin position="1"/>
        <end position="58"/>
    </location>
</feature>
<dbReference type="InterPro" id="IPR039483">
    <property type="entry name" value="Meu6_PH_dom"/>
</dbReference>
<feature type="compositionally biased region" description="Low complexity" evidence="1">
    <location>
        <begin position="242"/>
        <end position="265"/>
    </location>
</feature>
<dbReference type="InterPro" id="IPR039712">
    <property type="entry name" value="Meu6"/>
</dbReference>
<evidence type="ECO:0000256" key="1">
    <source>
        <dbReference type="SAM" id="MobiDB-lite"/>
    </source>
</evidence>
<dbReference type="Pfam" id="PF15406">
    <property type="entry name" value="PH_6"/>
    <property type="match status" value="1"/>
</dbReference>
<feature type="region of interest" description="Disordered" evidence="1">
    <location>
        <begin position="234"/>
        <end position="563"/>
    </location>
</feature>
<comment type="caution">
    <text evidence="3">The sequence shown here is derived from an EMBL/GenBank/DDBJ whole genome shotgun (WGS) entry which is preliminary data.</text>
</comment>
<feature type="compositionally biased region" description="Basic and acidic residues" evidence="1">
    <location>
        <begin position="448"/>
        <end position="459"/>
    </location>
</feature>
<keyword evidence="4" id="KW-1185">Reference proteome</keyword>
<protein>
    <submittedName>
        <fullName evidence="3">Pleckstrin homology domain-containing protein</fullName>
    </submittedName>
</protein>
<feature type="compositionally biased region" description="Basic and acidic residues" evidence="1">
    <location>
        <begin position="275"/>
        <end position="286"/>
    </location>
</feature>
<evidence type="ECO:0000313" key="4">
    <source>
        <dbReference type="Proteomes" id="UP000770015"/>
    </source>
</evidence>
<organism evidence="3 4">
    <name type="scientific">Plectosphaerella plurivora</name>
    <dbReference type="NCBI Taxonomy" id="936078"/>
    <lineage>
        <taxon>Eukaryota</taxon>
        <taxon>Fungi</taxon>
        <taxon>Dikarya</taxon>
        <taxon>Ascomycota</taxon>
        <taxon>Pezizomycotina</taxon>
        <taxon>Sordariomycetes</taxon>
        <taxon>Hypocreomycetidae</taxon>
        <taxon>Glomerellales</taxon>
        <taxon>Plectosphaerellaceae</taxon>
        <taxon>Plectosphaerella</taxon>
    </lineage>
</organism>
<dbReference type="PANTHER" id="PTHR42073:SF1">
    <property type="entry name" value="MEIOTIC EXPRESSION UP-REGULATED PROTEIN 6"/>
    <property type="match status" value="1"/>
</dbReference>
<feature type="compositionally biased region" description="Low complexity" evidence="1">
    <location>
        <begin position="319"/>
        <end position="356"/>
    </location>
</feature>
<reference evidence="3" key="1">
    <citation type="journal article" date="2021" name="Nat. Commun.">
        <title>Genetic determinants of endophytism in the Arabidopsis root mycobiome.</title>
        <authorList>
            <person name="Mesny F."/>
            <person name="Miyauchi S."/>
            <person name="Thiergart T."/>
            <person name="Pickel B."/>
            <person name="Atanasova L."/>
            <person name="Karlsson M."/>
            <person name="Huettel B."/>
            <person name="Barry K.W."/>
            <person name="Haridas S."/>
            <person name="Chen C."/>
            <person name="Bauer D."/>
            <person name="Andreopoulos W."/>
            <person name="Pangilinan J."/>
            <person name="LaButti K."/>
            <person name="Riley R."/>
            <person name="Lipzen A."/>
            <person name="Clum A."/>
            <person name="Drula E."/>
            <person name="Henrissat B."/>
            <person name="Kohler A."/>
            <person name="Grigoriev I.V."/>
            <person name="Martin F.M."/>
            <person name="Hacquard S."/>
        </authorList>
    </citation>
    <scope>NUCLEOTIDE SEQUENCE</scope>
    <source>
        <strain evidence="3">MPI-SDFR-AT-0117</strain>
    </source>
</reference>
<feature type="compositionally biased region" description="Basic and acidic residues" evidence="1">
    <location>
        <begin position="1"/>
        <end position="12"/>
    </location>
</feature>
<dbReference type="PANTHER" id="PTHR42073">
    <property type="entry name" value="MEIOTIC EXPRESSION UP-REGULATED PROTEIN 6"/>
    <property type="match status" value="1"/>
</dbReference>
<evidence type="ECO:0000313" key="3">
    <source>
        <dbReference type="EMBL" id="KAH6692595.1"/>
    </source>
</evidence>
<name>A0A9P9AEA9_9PEZI</name>
<evidence type="ECO:0000259" key="2">
    <source>
        <dbReference type="Pfam" id="PF15406"/>
    </source>
</evidence>
<feature type="compositionally biased region" description="Low complexity" evidence="1">
    <location>
        <begin position="13"/>
        <end position="25"/>
    </location>
</feature>
<dbReference type="InterPro" id="IPR011993">
    <property type="entry name" value="PH-like_dom_sf"/>
</dbReference>
<feature type="compositionally biased region" description="Basic and acidic residues" evidence="1">
    <location>
        <begin position="500"/>
        <end position="518"/>
    </location>
</feature>
<dbReference type="OrthoDB" id="5593352at2759"/>
<feature type="compositionally biased region" description="Low complexity" evidence="1">
    <location>
        <begin position="519"/>
        <end position="536"/>
    </location>
</feature>
<feature type="domain" description="Meiotic expression up-regulated protein 6 PH" evidence="2">
    <location>
        <begin position="101"/>
        <end position="206"/>
    </location>
</feature>
<accession>A0A9P9AEA9</accession>
<dbReference type="Gene3D" id="2.30.29.30">
    <property type="entry name" value="Pleckstrin-homology domain (PH domain)/Phosphotyrosine-binding domain (PTB)"/>
    <property type="match status" value="1"/>
</dbReference>
<dbReference type="AlphaFoldDB" id="A0A9P9AEA9"/>
<feature type="compositionally biased region" description="Low complexity" evidence="1">
    <location>
        <begin position="424"/>
        <end position="435"/>
    </location>
</feature>
<sequence length="563" mass="58785">MAEETKPVEVPKDAAAPVAEPAVETKPVETSETVAAPATTEAAPVVEAPATTTETPAPAAATEAVEEAPAATTAVEEVKKEEVVPVEEGQLEHKGLNFPKNFIYSKQFFWFGSDAVEPKALSHYRRSEKSAEAGHHNTAWASHTGKGLLFFGEKSAPVGVINLADATEPTTEGPTKFNFTSKGNKHAFKAANAADRDNWVSQLKLKIAEAKELATTITETETYKATVESFKPAAPVKKEEPVAAAPAETTEAAATPVEAPAAVPTIETPPAVAEETPKEASKERRSASRKRQSIFGSFFGQKEESKKEDKATEAVSPGTEAPAATEAAPAVTEPVVAPAPVEAAAPVAEAPATTEATAEDKPVEKKEEKPVPTKRNSIFGVFGKKEKKAADAAAAEPAKETEAPVTSETAPALPPVETSTPLGEAVADATPAAVEAPKEEAAPATNGETKKDVKAEKRKSSLPFAFGKKDKSPATSDEEGDKPEKTGPFSKLRATIKARGRSEKPVEKPEEKTEEKPAEVAPAAEATTSTEPVAEPVVKPTEEETANKPAAAVPTAPVVTAAA</sequence>
<gene>
    <name evidence="3" type="ORF">F5X68DRAFT_188246</name>
</gene>
<feature type="compositionally biased region" description="Low complexity" evidence="1">
    <location>
        <begin position="32"/>
        <end position="58"/>
    </location>
</feature>